<evidence type="ECO:0000259" key="1">
    <source>
        <dbReference type="Pfam" id="PF13480"/>
    </source>
</evidence>
<gene>
    <name evidence="2" type="ORF">IOD40_07115</name>
</gene>
<dbReference type="RefSeq" id="WP_198475775.1">
    <property type="nucleotide sequence ID" value="NZ_JADGMQ010000003.1"/>
</dbReference>
<name>A0ABS0SB13_9HYPH</name>
<reference evidence="2 3" key="1">
    <citation type="submission" date="2020-10" db="EMBL/GenBank/DDBJ databases">
        <title>Aquamicrobium zhengzhouensis sp. nov., a exopolysaccharide producing bacterium isolated from farmland soil.</title>
        <authorList>
            <person name="Wang X."/>
        </authorList>
    </citation>
    <scope>NUCLEOTIDE SEQUENCE [LARGE SCALE GENOMIC DNA]</scope>
    <source>
        <strain evidence="3">cd-1</strain>
    </source>
</reference>
<dbReference type="InterPro" id="IPR038740">
    <property type="entry name" value="BioF2-like_GNAT_dom"/>
</dbReference>
<dbReference type="Proteomes" id="UP000601789">
    <property type="component" value="Unassembled WGS sequence"/>
</dbReference>
<organism evidence="2 3">
    <name type="scientific">Aquamicrobium zhengzhouense</name>
    <dbReference type="NCBI Taxonomy" id="2781738"/>
    <lineage>
        <taxon>Bacteria</taxon>
        <taxon>Pseudomonadati</taxon>
        <taxon>Pseudomonadota</taxon>
        <taxon>Alphaproteobacteria</taxon>
        <taxon>Hyphomicrobiales</taxon>
        <taxon>Phyllobacteriaceae</taxon>
        <taxon>Aquamicrobium</taxon>
    </lineage>
</organism>
<protein>
    <submittedName>
        <fullName evidence="2">GNAT family N-acetyltransferase</fullName>
    </submittedName>
</protein>
<evidence type="ECO:0000313" key="2">
    <source>
        <dbReference type="EMBL" id="MBI1620431.1"/>
    </source>
</evidence>
<proteinExistence type="predicted"/>
<dbReference type="Gene3D" id="3.40.630.30">
    <property type="match status" value="1"/>
</dbReference>
<sequence>MVDSNAARETYAPLVEVFPADDIGLSAYDRFCQDARFAPPQHPLWIRAWVEASGSDAVIIMLRKGGAPVFALALEVVREGPFAIAQFPSAEHANGNFPAVVPDAGLVEEADIKAICSAVQASRPDIDLISLQRQNPNHGNLENPLRKLAAMRSPNVSLAVDLRDGLEAALKRNGGRRKKKKFRHNQRKFDEIGGYRVIKASSPEEVDRLLDAFFMMKAARFAERGIPNVFAPLEVQTFFRRLYSSSLVYGDRPFEVKGIEINGELVAVHGMSINEHSVVCDFGGIVEMGANLSPGFFFDYLCIEEACNAGKSLYDFSVGDEPYKRSWCDVETWQFDTLLPLTAKGRAAWAISTARGHAVRLIKSNAVLWSVLKQLRTKVAGTRSTPHDQ</sequence>
<accession>A0ABS0SB13</accession>
<dbReference type="EMBL" id="JADGMQ010000003">
    <property type="protein sequence ID" value="MBI1620431.1"/>
    <property type="molecule type" value="Genomic_DNA"/>
</dbReference>
<comment type="caution">
    <text evidence="2">The sequence shown here is derived from an EMBL/GenBank/DDBJ whole genome shotgun (WGS) entry which is preliminary data.</text>
</comment>
<dbReference type="InterPro" id="IPR016181">
    <property type="entry name" value="Acyl_CoA_acyltransferase"/>
</dbReference>
<evidence type="ECO:0000313" key="3">
    <source>
        <dbReference type="Proteomes" id="UP000601789"/>
    </source>
</evidence>
<keyword evidence="3" id="KW-1185">Reference proteome</keyword>
<dbReference type="SUPFAM" id="SSF55729">
    <property type="entry name" value="Acyl-CoA N-acyltransferases (Nat)"/>
    <property type="match status" value="1"/>
</dbReference>
<feature type="domain" description="BioF2-like acetyltransferase" evidence="1">
    <location>
        <begin position="177"/>
        <end position="325"/>
    </location>
</feature>
<dbReference type="Pfam" id="PF13480">
    <property type="entry name" value="Acetyltransf_6"/>
    <property type="match status" value="1"/>
</dbReference>